<dbReference type="AlphaFoldDB" id="A0A858PZ45"/>
<comment type="subcellular location">
    <subcellularLocation>
        <location evidence="1">Cell outer membrane</location>
    </subcellularLocation>
</comment>
<protein>
    <submittedName>
        <fullName evidence="9">Outer membrane efflux protein BepC</fullName>
    </submittedName>
</protein>
<evidence type="ECO:0000256" key="7">
    <source>
        <dbReference type="ARBA" id="ARBA00023237"/>
    </source>
</evidence>
<name>A0A858PZ45_9RICK</name>
<feature type="coiled-coil region" evidence="8">
    <location>
        <begin position="148"/>
        <end position="199"/>
    </location>
</feature>
<evidence type="ECO:0000256" key="3">
    <source>
        <dbReference type="ARBA" id="ARBA00022448"/>
    </source>
</evidence>
<dbReference type="PANTHER" id="PTHR30026:SF20">
    <property type="entry name" value="OUTER MEMBRANE PROTEIN TOLC"/>
    <property type="match status" value="1"/>
</dbReference>
<dbReference type="Pfam" id="PF02321">
    <property type="entry name" value="OEP"/>
    <property type="match status" value="2"/>
</dbReference>
<dbReference type="EMBL" id="CP046391">
    <property type="protein sequence ID" value="QJC27840.1"/>
    <property type="molecule type" value="Genomic_DNA"/>
</dbReference>
<evidence type="ECO:0000313" key="10">
    <source>
        <dbReference type="Proteomes" id="UP000500930"/>
    </source>
</evidence>
<dbReference type="PANTHER" id="PTHR30026">
    <property type="entry name" value="OUTER MEMBRANE PROTEIN TOLC"/>
    <property type="match status" value="1"/>
</dbReference>
<evidence type="ECO:0000313" key="9">
    <source>
        <dbReference type="EMBL" id="QJC27840.1"/>
    </source>
</evidence>
<keyword evidence="4" id="KW-1134">Transmembrane beta strand</keyword>
<evidence type="ECO:0000256" key="2">
    <source>
        <dbReference type="ARBA" id="ARBA00007613"/>
    </source>
</evidence>
<dbReference type="GO" id="GO:1990281">
    <property type="term" value="C:efflux pump complex"/>
    <property type="evidence" value="ECO:0007669"/>
    <property type="project" value="TreeGrafter"/>
</dbReference>
<keyword evidence="3" id="KW-0813">Transport</keyword>
<sequence length="421" mass="46851">MFINDLRWLCMRKVSLLFLLLVMYMSQGASGTSLDEALNKTLDNNMALKASLYKSLASKHDVVSSAMAGVLPRVLYEFKVHNSGALQESSSSAVTLSQTLFNGATMFRIDKARYQYAAQELAFALERQKTLLKAINVYMEAMSAYEVNRLNESNLKVMTEQLEAANKRFAVGEITRTDLAKAEAKLAEAKTDAISARGRLKTVEANYTRIIGEPPVDLRYPSNKKLQIPSTLQEALDIAQRSNLSLLLSRNVYQASKRDAAMAVATKFLPSLTIAASARTSPGGSFDRISHRFDLTLSLPIFERGVLGLMDIDKANKTRQHYMYSLHEAAREVEESVINAWEALQTSESFLKSAREAVRYNEIVCDAITQEASLNMKTTLDVLKIEQDLLKAKVKLVNAKSKVIVHKYNLLALIGLFSVDS</sequence>
<keyword evidence="6" id="KW-0472">Membrane</keyword>
<dbReference type="InterPro" id="IPR003423">
    <property type="entry name" value="OMP_efflux"/>
</dbReference>
<dbReference type="KEGG" id="aplt:ANPL_03960"/>
<evidence type="ECO:0000256" key="6">
    <source>
        <dbReference type="ARBA" id="ARBA00023136"/>
    </source>
</evidence>
<accession>A0A858PZ45</accession>
<keyword evidence="5" id="KW-0812">Transmembrane</keyword>
<gene>
    <name evidence="9" type="primary">bepC</name>
    <name evidence="9" type="ORF">ANPL_03960</name>
</gene>
<evidence type="ECO:0000256" key="1">
    <source>
        <dbReference type="ARBA" id="ARBA00004442"/>
    </source>
</evidence>
<dbReference type="SUPFAM" id="SSF56954">
    <property type="entry name" value="Outer membrane efflux proteins (OEP)"/>
    <property type="match status" value="1"/>
</dbReference>
<keyword evidence="7" id="KW-0998">Cell outer membrane</keyword>
<dbReference type="Gene3D" id="1.20.1600.10">
    <property type="entry name" value="Outer membrane efflux proteins (OEP)"/>
    <property type="match status" value="1"/>
</dbReference>
<proteinExistence type="inferred from homology"/>
<dbReference type="GO" id="GO:0009279">
    <property type="term" value="C:cell outer membrane"/>
    <property type="evidence" value="ECO:0007669"/>
    <property type="project" value="UniProtKB-SubCell"/>
</dbReference>
<reference evidence="9 10" key="1">
    <citation type="journal article" date="2020" name="Pathogens">
        <title>First Whole Genome Sequence of Anaplasma platys, an Obligate Intracellular Rickettsial Pathogen of Dogs.</title>
        <authorList>
            <person name="Llanes A."/>
            <person name="Rajeev S."/>
        </authorList>
    </citation>
    <scope>NUCLEOTIDE SEQUENCE [LARGE SCALE GENOMIC DNA]</scope>
    <source>
        <strain evidence="9 10">S3</strain>
    </source>
</reference>
<organism evidence="9 10">
    <name type="scientific">Anaplasma platys</name>
    <dbReference type="NCBI Taxonomy" id="949"/>
    <lineage>
        <taxon>Bacteria</taxon>
        <taxon>Pseudomonadati</taxon>
        <taxon>Pseudomonadota</taxon>
        <taxon>Alphaproteobacteria</taxon>
        <taxon>Rickettsiales</taxon>
        <taxon>Anaplasmataceae</taxon>
        <taxon>Anaplasma</taxon>
    </lineage>
</organism>
<evidence type="ECO:0000256" key="8">
    <source>
        <dbReference type="SAM" id="Coils"/>
    </source>
</evidence>
<dbReference type="Proteomes" id="UP000500930">
    <property type="component" value="Chromosome"/>
</dbReference>
<dbReference type="GO" id="GO:0015562">
    <property type="term" value="F:efflux transmembrane transporter activity"/>
    <property type="evidence" value="ECO:0007669"/>
    <property type="project" value="InterPro"/>
</dbReference>
<dbReference type="GO" id="GO:0015288">
    <property type="term" value="F:porin activity"/>
    <property type="evidence" value="ECO:0007669"/>
    <property type="project" value="TreeGrafter"/>
</dbReference>
<keyword evidence="10" id="KW-1185">Reference proteome</keyword>
<evidence type="ECO:0000256" key="4">
    <source>
        <dbReference type="ARBA" id="ARBA00022452"/>
    </source>
</evidence>
<keyword evidence="8" id="KW-0175">Coiled coil</keyword>
<dbReference type="InterPro" id="IPR051906">
    <property type="entry name" value="TolC-like"/>
</dbReference>
<evidence type="ECO:0000256" key="5">
    <source>
        <dbReference type="ARBA" id="ARBA00022692"/>
    </source>
</evidence>
<comment type="similarity">
    <text evidence="2">Belongs to the outer membrane factor (OMF) (TC 1.B.17) family.</text>
</comment>